<gene>
    <name evidence="9" type="ORF">CBW24_17035</name>
</gene>
<dbReference type="PROSITE" id="PS00623">
    <property type="entry name" value="GMC_OXRED_1"/>
    <property type="match status" value="1"/>
</dbReference>
<dbReference type="InterPro" id="IPR007867">
    <property type="entry name" value="GMC_OxRtase_C"/>
</dbReference>
<accession>A0A291M529</accession>
<dbReference type="GO" id="GO:0016614">
    <property type="term" value="F:oxidoreductase activity, acting on CH-OH group of donors"/>
    <property type="evidence" value="ECO:0007669"/>
    <property type="project" value="InterPro"/>
</dbReference>
<name>A0A291M529_9RHOB</name>
<reference evidence="9 10" key="1">
    <citation type="submission" date="2017-05" db="EMBL/GenBank/DDBJ databases">
        <title>Comparative genomic and metabolic analysis of manganese-oxidizing mechanisms in Celeribater manganoxidans DY25T: its adaption to the environment of polymetallic nodule.</title>
        <authorList>
            <person name="Wang X."/>
        </authorList>
    </citation>
    <scope>NUCLEOTIDE SEQUENCE [LARGE SCALE GENOMIC DNA]</scope>
    <source>
        <strain evidence="9 10">DY25</strain>
        <plasmid evidence="10">pdy25-c</plasmid>
    </source>
</reference>
<dbReference type="Proteomes" id="UP000219050">
    <property type="component" value="Plasmid pDY25-C"/>
</dbReference>
<dbReference type="InterPro" id="IPR000172">
    <property type="entry name" value="GMC_OxRdtase_N"/>
</dbReference>
<evidence type="ECO:0000256" key="4">
    <source>
        <dbReference type="ARBA" id="ARBA00022827"/>
    </source>
</evidence>
<dbReference type="AlphaFoldDB" id="A0A291M529"/>
<keyword evidence="10" id="KW-1185">Reference proteome</keyword>
<dbReference type="RefSeq" id="WP_097374496.1">
    <property type="nucleotide sequence ID" value="NZ_CP021407.1"/>
</dbReference>
<evidence type="ECO:0000256" key="2">
    <source>
        <dbReference type="ARBA" id="ARBA00010790"/>
    </source>
</evidence>
<dbReference type="InterPro" id="IPR036188">
    <property type="entry name" value="FAD/NAD-bd_sf"/>
</dbReference>
<comment type="similarity">
    <text evidence="2 6">Belongs to the GMC oxidoreductase family.</text>
</comment>
<evidence type="ECO:0000259" key="7">
    <source>
        <dbReference type="PROSITE" id="PS00623"/>
    </source>
</evidence>
<evidence type="ECO:0000256" key="3">
    <source>
        <dbReference type="ARBA" id="ARBA00022630"/>
    </source>
</evidence>
<dbReference type="SUPFAM" id="SSF54373">
    <property type="entry name" value="FAD-linked reductases, C-terminal domain"/>
    <property type="match status" value="1"/>
</dbReference>
<dbReference type="GO" id="GO:0050660">
    <property type="term" value="F:flavin adenine dinucleotide binding"/>
    <property type="evidence" value="ECO:0007669"/>
    <property type="project" value="InterPro"/>
</dbReference>
<evidence type="ECO:0000256" key="5">
    <source>
        <dbReference type="PIRSR" id="PIRSR000137-2"/>
    </source>
</evidence>
<geneLocation type="plasmid" evidence="10">
    <name>pdy25-c</name>
</geneLocation>
<keyword evidence="3 6" id="KW-0285">Flavoprotein</keyword>
<dbReference type="OrthoDB" id="9785276at2"/>
<keyword evidence="4 5" id="KW-0274">FAD</keyword>
<sequence>MQDAQDNGDSFDFIIVGGGTAGCVLANRLSADPANRVLLIEAGPRPRSPWIGLPAGFYKLLTNPRFNWRFHATPEPATCNREIAIPRGKGLGGSTLINGMIYVRGQRQDYDSWAQMGCTGWGFDDVEPVFRRLENYAGPDPDGLRGHDGPLDICEVQERPAIGEAFLNAAEASGHARVTDYNGAAQDGVGYYQVNQRNGRRASAHAAYLAPVEHRRNLSVRTGLRVTGVEVTDGRARAVRATRAGETLRLTARREVILCAGSIQTPQLLELSGIGDPARLQALGITPVQALPGVGENYSDHFCTRLNWRVRQPQTLNEFTRGPRLLREVLRYGFARRGVLTYGTGLAHGFIRTRAGLVGPDVQFFFMHASYANAAERKLERAPGMTLGVTQLRPESRGSIHARTPRIEDQPDIRPNFLATEEDRRTMVAGMIEGRRIMEQAPMDDWRAHEMSPGPDCTTQAEWLDFARRNGQTIYHAAGTCRMGQGPDAVVDPALRVRGIEGLRVVDASVMPSQVSGNSQAAVFMIAEKGADLILQGDNAP</sequence>
<dbReference type="Gene3D" id="3.50.50.60">
    <property type="entry name" value="FAD/NAD(P)-binding domain"/>
    <property type="match status" value="1"/>
</dbReference>
<dbReference type="PIRSF" id="PIRSF000137">
    <property type="entry name" value="Alcohol_oxidase"/>
    <property type="match status" value="1"/>
</dbReference>
<evidence type="ECO:0000256" key="1">
    <source>
        <dbReference type="ARBA" id="ARBA00001974"/>
    </source>
</evidence>
<dbReference type="Pfam" id="PF05199">
    <property type="entry name" value="GMC_oxred_C"/>
    <property type="match status" value="1"/>
</dbReference>
<evidence type="ECO:0000313" key="10">
    <source>
        <dbReference type="Proteomes" id="UP000219050"/>
    </source>
</evidence>
<feature type="binding site" evidence="5">
    <location>
        <position position="226"/>
    </location>
    <ligand>
        <name>FAD</name>
        <dbReference type="ChEBI" id="CHEBI:57692"/>
    </ligand>
</feature>
<feature type="domain" description="Glucose-methanol-choline oxidoreductase N-terminal" evidence="8">
    <location>
        <begin position="261"/>
        <end position="275"/>
    </location>
</feature>
<dbReference type="SUPFAM" id="SSF51905">
    <property type="entry name" value="FAD/NAD(P)-binding domain"/>
    <property type="match status" value="1"/>
</dbReference>
<evidence type="ECO:0000256" key="6">
    <source>
        <dbReference type="RuleBase" id="RU003968"/>
    </source>
</evidence>
<dbReference type="Gene3D" id="3.30.560.10">
    <property type="entry name" value="Glucose Oxidase, domain 3"/>
    <property type="match status" value="1"/>
</dbReference>
<dbReference type="PANTHER" id="PTHR11552">
    <property type="entry name" value="GLUCOSE-METHANOL-CHOLINE GMC OXIDOREDUCTASE"/>
    <property type="match status" value="1"/>
</dbReference>
<protein>
    <submittedName>
        <fullName evidence="9">Choline dehydrogenase</fullName>
    </submittedName>
</protein>
<feature type="domain" description="Glucose-methanol-choline oxidoreductase N-terminal" evidence="7">
    <location>
        <begin position="88"/>
        <end position="111"/>
    </location>
</feature>
<dbReference type="Pfam" id="PF00732">
    <property type="entry name" value="GMC_oxred_N"/>
    <property type="match status" value="1"/>
</dbReference>
<dbReference type="PANTHER" id="PTHR11552:SF147">
    <property type="entry name" value="CHOLINE DEHYDROGENASE, MITOCHONDRIAL"/>
    <property type="match status" value="1"/>
</dbReference>
<organism evidence="9 10">
    <name type="scientific">Pacificitalea manganoxidans</name>
    <dbReference type="NCBI Taxonomy" id="1411902"/>
    <lineage>
        <taxon>Bacteria</taxon>
        <taxon>Pseudomonadati</taxon>
        <taxon>Pseudomonadota</taxon>
        <taxon>Alphaproteobacteria</taxon>
        <taxon>Rhodobacterales</taxon>
        <taxon>Paracoccaceae</taxon>
        <taxon>Pacificitalea</taxon>
    </lineage>
</organism>
<comment type="cofactor">
    <cofactor evidence="1 5">
        <name>FAD</name>
        <dbReference type="ChEBI" id="CHEBI:57692"/>
    </cofactor>
</comment>
<dbReference type="KEGG" id="cmag:CBW24_17035"/>
<proteinExistence type="inferred from homology"/>
<keyword evidence="9" id="KW-0614">Plasmid</keyword>
<dbReference type="InterPro" id="IPR012132">
    <property type="entry name" value="GMC_OxRdtase"/>
</dbReference>
<dbReference type="EMBL" id="CP021407">
    <property type="protein sequence ID" value="ATI43845.1"/>
    <property type="molecule type" value="Genomic_DNA"/>
</dbReference>
<evidence type="ECO:0000313" key="9">
    <source>
        <dbReference type="EMBL" id="ATI43845.1"/>
    </source>
</evidence>
<dbReference type="PROSITE" id="PS00624">
    <property type="entry name" value="GMC_OXRED_2"/>
    <property type="match status" value="1"/>
</dbReference>
<evidence type="ECO:0000259" key="8">
    <source>
        <dbReference type="PROSITE" id="PS00624"/>
    </source>
</evidence>